<proteinExistence type="predicted"/>
<accession>A0ACB8CEI2</accession>
<evidence type="ECO:0000313" key="1">
    <source>
        <dbReference type="EMBL" id="KAH7941160.1"/>
    </source>
</evidence>
<sequence>MLMRWSPDKVVQEHLMHATEIYDAAGGLSTARAIGSTAHVPQVPSALSKQEVSGVTSTALQDHPPPQEELTEAEQMVSSHRHQQNALDASIVQPQESCDVRSFTVSSLAPQESYDVSPSAVPALALQSAGPQPSEHPTAGGPGAGAVVKCRALYKTRSGETMEGSGPSLKGPRRKASKKMGSNLQLKTPDDEASCLKRTTDRCDQRGDAATESKNDPRHHEASDSRRDDMERLRRKRAIVRAAVTRITNDMTTLMQSKPAPSVNGCVFVRAFFCFLEGTCVEMSTPIQCLVSLNDPKKIISICGHTKEDVLAAVMATDFGDVASNCRTEVYNAQFDAYVDPPDGHVFCDGNKIRLISNEAIPRTCRYPRRLYETAAKALILEYPVLKDTIGTGWLHEEFTAVTGVQMEKKLLAFINNYGQKCLDLVKCRRSAKESVRQLEAELQQLEENARKFTAGTDGDISKGAIIKTQCYSSPIKYASHAVTSICIKVNEMGI</sequence>
<dbReference type="Proteomes" id="UP000821865">
    <property type="component" value="Chromosome 7"/>
</dbReference>
<comment type="caution">
    <text evidence="1">The sequence shown here is derived from an EMBL/GenBank/DDBJ whole genome shotgun (WGS) entry which is preliminary data.</text>
</comment>
<evidence type="ECO:0000313" key="2">
    <source>
        <dbReference type="Proteomes" id="UP000821865"/>
    </source>
</evidence>
<protein>
    <submittedName>
        <fullName evidence="1">Uncharacterized protein</fullName>
    </submittedName>
</protein>
<organism evidence="1 2">
    <name type="scientific">Dermacentor silvarum</name>
    <name type="common">Tick</name>
    <dbReference type="NCBI Taxonomy" id="543639"/>
    <lineage>
        <taxon>Eukaryota</taxon>
        <taxon>Metazoa</taxon>
        <taxon>Ecdysozoa</taxon>
        <taxon>Arthropoda</taxon>
        <taxon>Chelicerata</taxon>
        <taxon>Arachnida</taxon>
        <taxon>Acari</taxon>
        <taxon>Parasitiformes</taxon>
        <taxon>Ixodida</taxon>
        <taxon>Ixodoidea</taxon>
        <taxon>Ixodidae</taxon>
        <taxon>Rhipicephalinae</taxon>
        <taxon>Dermacentor</taxon>
    </lineage>
</organism>
<dbReference type="EMBL" id="CM023476">
    <property type="protein sequence ID" value="KAH7941160.1"/>
    <property type="molecule type" value="Genomic_DNA"/>
</dbReference>
<gene>
    <name evidence="1" type="ORF">HPB49_010508</name>
</gene>
<name>A0ACB8CEI2_DERSI</name>
<reference evidence="1" key="1">
    <citation type="submission" date="2020-05" db="EMBL/GenBank/DDBJ databases">
        <title>Large-scale comparative analyses of tick genomes elucidate their genetic diversity and vector capacities.</title>
        <authorList>
            <person name="Jia N."/>
            <person name="Wang J."/>
            <person name="Shi W."/>
            <person name="Du L."/>
            <person name="Sun Y."/>
            <person name="Zhan W."/>
            <person name="Jiang J."/>
            <person name="Wang Q."/>
            <person name="Zhang B."/>
            <person name="Ji P."/>
            <person name="Sakyi L.B."/>
            <person name="Cui X."/>
            <person name="Yuan T."/>
            <person name="Jiang B."/>
            <person name="Yang W."/>
            <person name="Lam T.T.-Y."/>
            <person name="Chang Q."/>
            <person name="Ding S."/>
            <person name="Wang X."/>
            <person name="Zhu J."/>
            <person name="Ruan X."/>
            <person name="Zhao L."/>
            <person name="Wei J."/>
            <person name="Que T."/>
            <person name="Du C."/>
            <person name="Cheng J."/>
            <person name="Dai P."/>
            <person name="Han X."/>
            <person name="Huang E."/>
            <person name="Gao Y."/>
            <person name="Liu J."/>
            <person name="Shao H."/>
            <person name="Ye R."/>
            <person name="Li L."/>
            <person name="Wei W."/>
            <person name="Wang X."/>
            <person name="Wang C."/>
            <person name="Yang T."/>
            <person name="Huo Q."/>
            <person name="Li W."/>
            <person name="Guo W."/>
            <person name="Chen H."/>
            <person name="Zhou L."/>
            <person name="Ni X."/>
            <person name="Tian J."/>
            <person name="Zhou Y."/>
            <person name="Sheng Y."/>
            <person name="Liu T."/>
            <person name="Pan Y."/>
            <person name="Xia L."/>
            <person name="Li J."/>
            <person name="Zhao F."/>
            <person name="Cao W."/>
        </authorList>
    </citation>
    <scope>NUCLEOTIDE SEQUENCE</scope>
    <source>
        <strain evidence="1">Dsil-2018</strain>
    </source>
</reference>
<keyword evidence="2" id="KW-1185">Reference proteome</keyword>